<proteinExistence type="predicted"/>
<feature type="domain" description="PepSY" evidence="2">
    <location>
        <begin position="34"/>
        <end position="91"/>
    </location>
</feature>
<dbReference type="AlphaFoldDB" id="A0A7W1XS02"/>
<dbReference type="EMBL" id="JACEOL010000026">
    <property type="protein sequence ID" value="MBA4602232.1"/>
    <property type="molecule type" value="Genomic_DNA"/>
</dbReference>
<evidence type="ECO:0000313" key="3">
    <source>
        <dbReference type="EMBL" id="MBA4602232.1"/>
    </source>
</evidence>
<accession>A0A7W1XS02</accession>
<organism evidence="3 4">
    <name type="scientific">Thermoactinomyces mirandus</name>
    <dbReference type="NCBI Taxonomy" id="2756294"/>
    <lineage>
        <taxon>Bacteria</taxon>
        <taxon>Bacillati</taxon>
        <taxon>Bacillota</taxon>
        <taxon>Bacilli</taxon>
        <taxon>Bacillales</taxon>
        <taxon>Thermoactinomycetaceae</taxon>
        <taxon>Thermoactinomyces</taxon>
    </lineage>
</organism>
<name>A0A7W1XS02_9BACL</name>
<protein>
    <submittedName>
        <fullName evidence="3">PepSY domain-containing protein</fullName>
    </submittedName>
</protein>
<feature type="domain" description="PepSY" evidence="2">
    <location>
        <begin position="134"/>
        <end position="189"/>
    </location>
</feature>
<sequence length="197" mass="21695">MSKTWLAVLTGAVVIAGLGFGINQIFAGEGNPALTEKEAAQKAEERYPGTVKEIELDDKGTRHVYEIELLGSNGEYEIKMDAGTGEILKVEQSRTTGTKASDDGRKGDEVDDVRDDQGGKSQPAPEKSATEQKRISYEQAKNIALSKFNGKIGEIELDEDDGRWIYEVEIKKGRQEADMEIDAYTGKILFMSIENDD</sequence>
<reference evidence="3 4" key="1">
    <citation type="submission" date="2020-07" db="EMBL/GenBank/DDBJ databases">
        <title>Thermoactinomyces phylogeny.</title>
        <authorList>
            <person name="Dunlap C."/>
        </authorList>
    </citation>
    <scope>NUCLEOTIDE SEQUENCE [LARGE SCALE GENOMIC DNA]</scope>
    <source>
        <strain evidence="3 4">AMNI-1</strain>
    </source>
</reference>
<comment type="caution">
    <text evidence="3">The sequence shown here is derived from an EMBL/GenBank/DDBJ whole genome shotgun (WGS) entry which is preliminary data.</text>
</comment>
<feature type="region of interest" description="Disordered" evidence="1">
    <location>
        <begin position="89"/>
        <end position="133"/>
    </location>
</feature>
<gene>
    <name evidence="3" type="ORF">H2C83_07865</name>
</gene>
<evidence type="ECO:0000256" key="1">
    <source>
        <dbReference type="SAM" id="MobiDB-lite"/>
    </source>
</evidence>
<dbReference type="InterPro" id="IPR025711">
    <property type="entry name" value="PepSY"/>
</dbReference>
<dbReference type="RefSeq" id="WP_181739548.1">
    <property type="nucleotide sequence ID" value="NZ_JACEOL010000026.1"/>
</dbReference>
<dbReference type="Gene3D" id="3.10.450.40">
    <property type="match status" value="2"/>
</dbReference>
<keyword evidence="4" id="KW-1185">Reference proteome</keyword>
<dbReference type="Pfam" id="PF03413">
    <property type="entry name" value="PepSY"/>
    <property type="match status" value="2"/>
</dbReference>
<evidence type="ECO:0000259" key="2">
    <source>
        <dbReference type="Pfam" id="PF03413"/>
    </source>
</evidence>
<dbReference type="Proteomes" id="UP000538292">
    <property type="component" value="Unassembled WGS sequence"/>
</dbReference>
<evidence type="ECO:0000313" key="4">
    <source>
        <dbReference type="Proteomes" id="UP000538292"/>
    </source>
</evidence>